<dbReference type="AlphaFoldDB" id="A0A1M6NDS0"/>
<name>A0A1M6NDS0_9BACT</name>
<dbReference type="InParanoid" id="A0A1M6NDS0"/>
<reference evidence="3 4" key="1">
    <citation type="submission" date="2016-11" db="EMBL/GenBank/DDBJ databases">
        <authorList>
            <person name="Jaros S."/>
            <person name="Januszkiewicz K."/>
            <person name="Wedrychowicz H."/>
        </authorList>
    </citation>
    <scope>NUCLEOTIDE SEQUENCE [LARGE SCALE GENOMIC DNA]</scope>
    <source>
        <strain evidence="3 4">DSM 18772</strain>
    </source>
</reference>
<keyword evidence="2" id="KW-0812">Transmembrane</keyword>
<feature type="transmembrane region" description="Helical" evidence="2">
    <location>
        <begin position="15"/>
        <end position="38"/>
    </location>
</feature>
<sequence>MKIRNLSNVYSDRGFALVSCITVMALLLMVVLGMINLATSTSRISKNEVHAETAKANARLALSIAIGELQKSMGPDQRVSFEASLLDKTPETSTIDGVKQPHWTATQLTTWDDSGTPIIYRNDIGEADKAGLLDRRTPAIEKDPQWRETRIQQWLVSQASNNTVDPRDFDSKSTPSIELVSSRVGPSGSIHNSVEVPKVSIPSKNNPGEMGWWIGSENIKAHVSLKSPDRSDLEKLNLAGNASSAIMDPSGRSRLADENFSKTISHEQYQLALENPDPNRENIDYRQLFHSVTPHSQSLLVNTLNGGLRKDLSVFIHEGEQPPLTAQGKWLSAGLSESDNMVGPANEEVAKQLGINWSDTRHQSLVPRWGLLRSWNELSSNKSSSQNTMRPQWAKRKIENDDDRVNINQYNFDDHSQVELRPVLVEGSMYYNLTYGPKQGAPTLNVMRLHMYPRVVLWNPYNVTLKATPYLVYLRLLGKQSVTVYMTDGSREDIEFHLPKFNKTMDSGGSRFKGFLTFTLDPVEIGPGECLVFSHAKEGSTKYDLENPIANHLSATSFPAYSNFYMDRSVYKKGTGSLYQTTKTPERFKFNLSYAEDYAMSLKAFPNNTVPNSATYQEISGSRYPWLQGVQCSYKAGAYTNTHAKWNDSVTPAVQRTSSDGLYKPHYKTREGYRMRWFREHPSNLAIAPQPRHFQSPLANFNIRHNLFCRTPRENMTWTEPEFFGDYTRDLWHEEIDWDNLAPIALNDGKWGGNPFGATQDWANDQYILFDLPTQHEPLVSLARLQHLPVSMYSWHPCYAIGNAFPAPRAPLTGTADPYEPKAGWNTATYHNSAYITQFFLDFIQRDPRDPNKTSQLQVDQLHYDLSYEINHTLFDEYFLSGSTRSQKSQFAKDNNSPLANHRLKLIKQSKNESTLTQDLSDFHHAAFHLAVQGGFDINSTDVLAWKALLSSNKSIKVNSKDSNEEDTPFPRILSSAGESFDSKQDSTTSKSSWKGYRSLSDQEITQLAESIVVQVKKRGPFISMGDFINRRLTDDPEQRYGTIQQAIEDSQLNQSFNDYKTDLNPLNGKPNSEQLRVKLAQENKAPHLAAGAPGYLMQADILQPLAPSMSSRSDTFRIRAYGNALDSTGKVAAEAWCEAIVQRSPEPLTPDESGINPAQSTNDLGRKFHIISFKWLHKDEI</sequence>
<feature type="region of interest" description="Disordered" evidence="1">
    <location>
        <begin position="165"/>
        <end position="188"/>
    </location>
</feature>
<keyword evidence="2" id="KW-1133">Transmembrane helix</keyword>
<dbReference type="RefSeq" id="WP_143184404.1">
    <property type="nucleotide sequence ID" value="NZ_FQYR01000005.1"/>
</dbReference>
<dbReference type="Proteomes" id="UP000184510">
    <property type="component" value="Unassembled WGS sequence"/>
</dbReference>
<evidence type="ECO:0000256" key="2">
    <source>
        <dbReference type="SAM" id="Phobius"/>
    </source>
</evidence>
<dbReference type="EMBL" id="FQYR01000005">
    <property type="protein sequence ID" value="SHJ93793.1"/>
    <property type="molecule type" value="Genomic_DNA"/>
</dbReference>
<evidence type="ECO:0000256" key="1">
    <source>
        <dbReference type="SAM" id="MobiDB-lite"/>
    </source>
</evidence>
<evidence type="ECO:0000313" key="3">
    <source>
        <dbReference type="EMBL" id="SHJ93793.1"/>
    </source>
</evidence>
<protein>
    <recommendedName>
        <fullName evidence="5">Verru_Chthon cassette protein A</fullName>
    </recommendedName>
</protein>
<keyword evidence="4" id="KW-1185">Reference proteome</keyword>
<feature type="region of interest" description="Disordered" evidence="1">
    <location>
        <begin position="957"/>
        <end position="996"/>
    </location>
</feature>
<gene>
    <name evidence="3" type="ORF">SAMN02745181_2824</name>
</gene>
<organism evidence="3 4">
    <name type="scientific">Rubritalea squalenifaciens DSM 18772</name>
    <dbReference type="NCBI Taxonomy" id="1123071"/>
    <lineage>
        <taxon>Bacteria</taxon>
        <taxon>Pseudomonadati</taxon>
        <taxon>Verrucomicrobiota</taxon>
        <taxon>Verrucomicrobiia</taxon>
        <taxon>Verrucomicrobiales</taxon>
        <taxon>Rubritaleaceae</taxon>
        <taxon>Rubritalea</taxon>
    </lineage>
</organism>
<dbReference type="STRING" id="1123071.SAMN02745181_2824"/>
<proteinExistence type="predicted"/>
<dbReference type="OrthoDB" id="184187at2"/>
<keyword evidence="2" id="KW-0472">Membrane</keyword>
<evidence type="ECO:0000313" key="4">
    <source>
        <dbReference type="Proteomes" id="UP000184510"/>
    </source>
</evidence>
<accession>A0A1M6NDS0</accession>
<evidence type="ECO:0008006" key="5">
    <source>
        <dbReference type="Google" id="ProtNLM"/>
    </source>
</evidence>